<feature type="compositionally biased region" description="Low complexity" evidence="1">
    <location>
        <begin position="288"/>
        <end position="304"/>
    </location>
</feature>
<name>A0ABQ4EDM1_9ACTN</name>
<feature type="compositionally biased region" description="Low complexity" evidence="1">
    <location>
        <begin position="322"/>
        <end position="342"/>
    </location>
</feature>
<keyword evidence="3" id="KW-1185">Reference proteome</keyword>
<feature type="compositionally biased region" description="Low complexity" evidence="1">
    <location>
        <begin position="145"/>
        <end position="161"/>
    </location>
</feature>
<feature type="compositionally biased region" description="Pro residues" evidence="1">
    <location>
        <begin position="376"/>
        <end position="388"/>
    </location>
</feature>
<feature type="region of interest" description="Disordered" evidence="1">
    <location>
        <begin position="1"/>
        <end position="464"/>
    </location>
</feature>
<dbReference type="Proteomes" id="UP000646749">
    <property type="component" value="Unassembled WGS sequence"/>
</dbReference>
<evidence type="ECO:0000313" key="2">
    <source>
        <dbReference type="EMBL" id="GIG92812.1"/>
    </source>
</evidence>
<reference evidence="2 3" key="1">
    <citation type="submission" date="2021-01" db="EMBL/GenBank/DDBJ databases">
        <title>Whole genome shotgun sequence of Plantactinospora endophytica NBRC 110450.</title>
        <authorList>
            <person name="Komaki H."/>
            <person name="Tamura T."/>
        </authorList>
    </citation>
    <scope>NUCLEOTIDE SEQUENCE [LARGE SCALE GENOMIC DNA]</scope>
    <source>
        <strain evidence="2 3">NBRC 110450</strain>
    </source>
</reference>
<dbReference type="EMBL" id="BONW01000046">
    <property type="protein sequence ID" value="GIG92812.1"/>
    <property type="molecule type" value="Genomic_DNA"/>
</dbReference>
<feature type="compositionally biased region" description="Pro residues" evidence="1">
    <location>
        <begin position="396"/>
        <end position="438"/>
    </location>
</feature>
<dbReference type="RefSeq" id="WP_239141955.1">
    <property type="nucleotide sequence ID" value="NZ_BONW01000046.1"/>
</dbReference>
<gene>
    <name evidence="2" type="ORF">Pen02_77480</name>
</gene>
<protein>
    <submittedName>
        <fullName evidence="2">Uncharacterized protein</fullName>
    </submittedName>
</protein>
<feature type="compositionally biased region" description="Basic and acidic residues" evidence="1">
    <location>
        <begin position="126"/>
        <end position="135"/>
    </location>
</feature>
<feature type="compositionally biased region" description="Basic and acidic residues" evidence="1">
    <location>
        <begin position="50"/>
        <end position="69"/>
    </location>
</feature>
<organism evidence="2 3">
    <name type="scientific">Plantactinospora endophytica</name>
    <dbReference type="NCBI Taxonomy" id="673535"/>
    <lineage>
        <taxon>Bacteria</taxon>
        <taxon>Bacillati</taxon>
        <taxon>Actinomycetota</taxon>
        <taxon>Actinomycetes</taxon>
        <taxon>Micromonosporales</taxon>
        <taxon>Micromonosporaceae</taxon>
        <taxon>Plantactinospora</taxon>
    </lineage>
</organism>
<accession>A0ABQ4EDM1</accession>
<proteinExistence type="predicted"/>
<feature type="compositionally biased region" description="Low complexity" evidence="1">
    <location>
        <begin position="107"/>
        <end position="116"/>
    </location>
</feature>
<sequence>MSQPQPEETAPAGRATPTGPSPADGSATVAAGDQHGRVGDQVVGGGEEAVDIREEADTREAVLDARAEPDGSPDDDLDQPTRPTPPPDAAREPHSAPADPVGAPSSTAADPPTLTDPEPEPAPRTAPDDEPRSDNSPRSGSDNTPGSDGSSRSENSSRPGNTPRPDDSSRSDNSRRWDDGPGSDNTPRPDDTPRSGDSAPSGDEPGSGDEADQPTRRTAPPDATRVEQPAGGASGAGPVDAVPTVLSDEDEDGPTTTRVAAPRWTGSAAVPPPRPRKRRWLRGDAEPADVPAAPTRRVPAADPTMRMPGVEADEDDIPTPVDPWAGAADDPWDAHAAYPSSGGHPGPASHPPVGHDTPVSPPPARQLPVTRKFPAPTGPPPPTPPHPASRPRSPHAAPPPPPPPHAAPPPPAPARTARPPAPPAPRKQPAPPVAPPRPPKQRRRSEPPPPVKKAPRNHPPVPVRRRRRWPRVMLTLTLLSIACCCGIPAYYAKPIWDQYPASPVDPLPSEVLDLQLVDNASGRQAAEDLKQEVRTRNWFTGGEAFAGVYRASNGKQVVVFGSTGFRLSPESAVQEEITRLQDEYAVTGVESLPTGVRGEFRSCGTGKADGDTVVVCTWADHGSLATALFTRLSIPDSSELLGALRDSIILREPVGANSGSASTG</sequence>
<feature type="compositionally biased region" description="Basic and acidic residues" evidence="1">
    <location>
        <begin position="164"/>
        <end position="179"/>
    </location>
</feature>
<evidence type="ECO:0000313" key="3">
    <source>
        <dbReference type="Proteomes" id="UP000646749"/>
    </source>
</evidence>
<evidence type="ECO:0000256" key="1">
    <source>
        <dbReference type="SAM" id="MobiDB-lite"/>
    </source>
</evidence>
<feature type="compositionally biased region" description="Pro residues" evidence="1">
    <location>
        <begin position="447"/>
        <end position="462"/>
    </location>
</feature>
<comment type="caution">
    <text evidence="2">The sequence shown here is derived from an EMBL/GenBank/DDBJ whole genome shotgun (WGS) entry which is preliminary data.</text>
</comment>